<keyword evidence="7" id="KW-1278">Translocase</keyword>
<organism evidence="10 11">
    <name type="scientific">Cohnella yongneupensis</name>
    <dbReference type="NCBI Taxonomy" id="425006"/>
    <lineage>
        <taxon>Bacteria</taxon>
        <taxon>Bacillati</taxon>
        <taxon>Bacillota</taxon>
        <taxon>Bacilli</taxon>
        <taxon>Bacillales</taxon>
        <taxon>Paenibacillaceae</taxon>
        <taxon>Cohnella</taxon>
    </lineage>
</organism>
<evidence type="ECO:0000313" key="10">
    <source>
        <dbReference type="EMBL" id="MFC5531741.1"/>
    </source>
</evidence>
<feature type="domain" description="ABC transporter" evidence="9">
    <location>
        <begin position="251"/>
        <end position="493"/>
    </location>
</feature>
<feature type="domain" description="ABC transporter" evidence="9">
    <location>
        <begin position="1"/>
        <end position="239"/>
    </location>
</feature>
<dbReference type="PANTHER" id="PTHR43790">
    <property type="entry name" value="CARBOHYDRATE TRANSPORT ATP-BINDING PROTEIN MG119-RELATED"/>
    <property type="match status" value="1"/>
</dbReference>
<keyword evidence="6 10" id="KW-0067">ATP-binding</keyword>
<dbReference type="RefSeq" id="WP_378113932.1">
    <property type="nucleotide sequence ID" value="NZ_JBHSNC010000056.1"/>
</dbReference>
<evidence type="ECO:0000256" key="8">
    <source>
        <dbReference type="ARBA" id="ARBA00023136"/>
    </source>
</evidence>
<dbReference type="CDD" id="cd03215">
    <property type="entry name" value="ABC_Carb_Monos_II"/>
    <property type="match status" value="1"/>
</dbReference>
<keyword evidence="2" id="KW-1003">Cell membrane</keyword>
<keyword evidence="11" id="KW-1185">Reference proteome</keyword>
<evidence type="ECO:0000256" key="5">
    <source>
        <dbReference type="ARBA" id="ARBA00022741"/>
    </source>
</evidence>
<dbReference type="Proteomes" id="UP001596108">
    <property type="component" value="Unassembled WGS sequence"/>
</dbReference>
<comment type="caution">
    <text evidence="10">The sequence shown here is derived from an EMBL/GenBank/DDBJ whole genome shotgun (WGS) entry which is preliminary data.</text>
</comment>
<evidence type="ECO:0000256" key="6">
    <source>
        <dbReference type="ARBA" id="ARBA00022840"/>
    </source>
</evidence>
<dbReference type="Gene3D" id="3.40.50.300">
    <property type="entry name" value="P-loop containing nucleotide triphosphate hydrolases"/>
    <property type="match status" value="2"/>
</dbReference>
<evidence type="ECO:0000256" key="2">
    <source>
        <dbReference type="ARBA" id="ARBA00022475"/>
    </source>
</evidence>
<keyword evidence="1" id="KW-0813">Transport</keyword>
<evidence type="ECO:0000256" key="1">
    <source>
        <dbReference type="ARBA" id="ARBA00022448"/>
    </source>
</evidence>
<dbReference type="SUPFAM" id="SSF52540">
    <property type="entry name" value="P-loop containing nucleoside triphosphate hydrolases"/>
    <property type="match status" value="2"/>
</dbReference>
<name>A0ABW0R3N6_9BACL</name>
<keyword evidence="8" id="KW-0472">Membrane</keyword>
<keyword evidence="4" id="KW-0677">Repeat</keyword>
<keyword evidence="5" id="KW-0547">Nucleotide-binding</keyword>
<dbReference type="CDD" id="cd03216">
    <property type="entry name" value="ABC_Carb_Monos_I"/>
    <property type="match status" value="1"/>
</dbReference>
<reference evidence="11" key="1">
    <citation type="journal article" date="2019" name="Int. J. Syst. Evol. Microbiol.">
        <title>The Global Catalogue of Microorganisms (GCM) 10K type strain sequencing project: providing services to taxonomists for standard genome sequencing and annotation.</title>
        <authorList>
            <consortium name="The Broad Institute Genomics Platform"/>
            <consortium name="The Broad Institute Genome Sequencing Center for Infectious Disease"/>
            <person name="Wu L."/>
            <person name="Ma J."/>
        </authorList>
    </citation>
    <scope>NUCLEOTIDE SEQUENCE [LARGE SCALE GENOMIC DNA]</scope>
    <source>
        <strain evidence="11">CGMCC 1.18578</strain>
    </source>
</reference>
<dbReference type="GO" id="GO:0005524">
    <property type="term" value="F:ATP binding"/>
    <property type="evidence" value="ECO:0007669"/>
    <property type="project" value="UniProtKB-KW"/>
</dbReference>
<dbReference type="SMART" id="SM00382">
    <property type="entry name" value="AAA"/>
    <property type="match status" value="2"/>
</dbReference>
<dbReference type="EMBL" id="JBHSNC010000056">
    <property type="protein sequence ID" value="MFC5531741.1"/>
    <property type="molecule type" value="Genomic_DNA"/>
</dbReference>
<dbReference type="InterPro" id="IPR003593">
    <property type="entry name" value="AAA+_ATPase"/>
</dbReference>
<evidence type="ECO:0000313" key="11">
    <source>
        <dbReference type="Proteomes" id="UP001596108"/>
    </source>
</evidence>
<dbReference type="PROSITE" id="PS50893">
    <property type="entry name" value="ABC_TRANSPORTER_2"/>
    <property type="match status" value="2"/>
</dbReference>
<evidence type="ECO:0000256" key="3">
    <source>
        <dbReference type="ARBA" id="ARBA00022597"/>
    </source>
</evidence>
<evidence type="ECO:0000259" key="9">
    <source>
        <dbReference type="PROSITE" id="PS50893"/>
    </source>
</evidence>
<dbReference type="PROSITE" id="PS00211">
    <property type="entry name" value="ABC_TRANSPORTER_1"/>
    <property type="match status" value="1"/>
</dbReference>
<gene>
    <name evidence="10" type="ORF">ACFPQ4_20180</name>
</gene>
<evidence type="ECO:0000256" key="7">
    <source>
        <dbReference type="ARBA" id="ARBA00022967"/>
    </source>
</evidence>
<dbReference type="Pfam" id="PF00005">
    <property type="entry name" value="ABC_tran"/>
    <property type="match status" value="2"/>
</dbReference>
<sequence length="497" mass="53385">MRNVSKSFGGVPALSGVDFDVRGGEIHALLGANGAGKSTLMKVLSGAYEADEGTVDIGGASFVFRSPADAKAAGIHCVYQEVDTSLVAHLSVSENIFLDRIASSSGDKWVKWGKLHEEARQLLRRLGLATLQPRTLVRDLTLSEKQLVLIARLLAQEAKFVILDEPTAPLSIEETEKLFVIMKGLKAAGIGVIFITHRLHEVFEVCDRVTIMRDGQRVLTEPASNMDAAGIVRAMLGRSFEEEFSKVPATIGETVLSVTGLEAGNRVRGVDLEVKRGEIIAVVGLVGAGKTELSRALFGADPVTKGAVAVAGREVRLRSPADAVQAGVALVPEERRKEGILVKSSVLHNLTLPTLRAMSSFGWMSGKKERGFANDQIRDLGIKTSSANQETGYLSGGNQQKVSIGKWLGTQTDVVLFDEPTKGVDVGAKRDIFRIIGTLAQQGKGIVYLTCEFTEALGLADRILVMCDGKIVKSFARGEATQEDLLYYASAGREEHA</sequence>
<dbReference type="PANTHER" id="PTHR43790:SF3">
    <property type="entry name" value="D-ALLOSE IMPORT ATP-BINDING PROTEIN ALSA-RELATED"/>
    <property type="match status" value="1"/>
</dbReference>
<dbReference type="InterPro" id="IPR003439">
    <property type="entry name" value="ABC_transporter-like_ATP-bd"/>
</dbReference>
<dbReference type="InterPro" id="IPR027417">
    <property type="entry name" value="P-loop_NTPase"/>
</dbReference>
<protein>
    <submittedName>
        <fullName evidence="10">Sugar ABC transporter ATP-binding protein</fullName>
    </submittedName>
</protein>
<dbReference type="InterPro" id="IPR017871">
    <property type="entry name" value="ABC_transporter-like_CS"/>
</dbReference>
<keyword evidence="3" id="KW-0762">Sugar transport</keyword>
<accession>A0ABW0R3N6</accession>
<evidence type="ECO:0000256" key="4">
    <source>
        <dbReference type="ARBA" id="ARBA00022737"/>
    </source>
</evidence>
<proteinExistence type="predicted"/>
<dbReference type="InterPro" id="IPR050107">
    <property type="entry name" value="ABC_carbohydrate_import_ATPase"/>
</dbReference>